<dbReference type="AlphaFoldDB" id="A0A9Q0DDD3"/>
<feature type="region of interest" description="Disordered" evidence="5">
    <location>
        <begin position="81"/>
        <end position="111"/>
    </location>
</feature>
<dbReference type="PROSITE" id="PS50119">
    <property type="entry name" value="ZF_BBOX"/>
    <property type="match status" value="1"/>
</dbReference>
<dbReference type="InterPro" id="IPR000315">
    <property type="entry name" value="Znf_B-box"/>
</dbReference>
<dbReference type="InterPro" id="IPR013320">
    <property type="entry name" value="ConA-like_dom_sf"/>
</dbReference>
<evidence type="ECO:0000256" key="4">
    <source>
        <dbReference type="SAM" id="Coils"/>
    </source>
</evidence>
<gene>
    <name evidence="7" type="ORF">NHX12_014232</name>
</gene>
<proteinExistence type="predicted"/>
<dbReference type="Gene3D" id="2.60.120.920">
    <property type="match status" value="1"/>
</dbReference>
<dbReference type="Pfam" id="PF25600">
    <property type="entry name" value="TRIM_CC"/>
    <property type="match status" value="1"/>
</dbReference>
<evidence type="ECO:0000256" key="2">
    <source>
        <dbReference type="ARBA" id="ARBA00022833"/>
    </source>
</evidence>
<dbReference type="GO" id="GO:0008270">
    <property type="term" value="F:zinc ion binding"/>
    <property type="evidence" value="ECO:0007669"/>
    <property type="project" value="UniProtKB-KW"/>
</dbReference>
<sequence length="456" mass="50353">MSEITEQFKSMMESDCAGSGTARERRERGAWIGGEGIEGSMHDSQRRRPFKTRAMGLLDSELQDPGIPILVSMSHLNSPLVSSMPTQSPLSMMSQQQAPSLLAPPTPSRGSGRRRFTLCGVGEEQSLPVCQTHRRGLTVYCRSDGVCICPECQATEHQGHDTVSVETEWMENKARLGVLEQHIQDMIRERVGKMEGIRMSVTELQMAVERETAGSLCVFSALACTVERAQAEVMEAMEGKRKAAEQHAEALIRQLEEEISTLKRRGHALSELSQSEDHAHCVKRFPTLSSPPPTRDWSAVSVNSDLGTTAIYTELAALVGKFQEQLNNAADMGFPPSVVEPSPARTSTRRPSEVVVGGKSDWDLGVASESSNRKGKIEVTPSNGYWFLSLRDRNKCAFRTEPCTDVHLTRLAFSWTTKKDRSPSTIENLHPFFSPCTNRSGKNDGPLVITALHQIQ</sequence>
<keyword evidence="1 3" id="KW-0863">Zinc-finger</keyword>
<feature type="domain" description="B box-type" evidence="6">
    <location>
        <begin position="125"/>
        <end position="165"/>
    </location>
</feature>
<dbReference type="Gene3D" id="3.30.160.60">
    <property type="entry name" value="Classic Zinc Finger"/>
    <property type="match status" value="1"/>
</dbReference>
<evidence type="ECO:0000313" key="8">
    <source>
        <dbReference type="Proteomes" id="UP001148018"/>
    </source>
</evidence>
<keyword evidence="1 3" id="KW-0479">Metal-binding</keyword>
<reference evidence="7" key="1">
    <citation type="submission" date="2022-07" db="EMBL/GenBank/DDBJ databases">
        <title>Chromosome-level genome of Muraenolepis orangiensis.</title>
        <authorList>
            <person name="Kim J."/>
        </authorList>
    </citation>
    <scope>NUCLEOTIDE SEQUENCE</scope>
    <source>
        <strain evidence="7">KU_S4_2022</strain>
        <tissue evidence="7">Muscle</tissue>
    </source>
</reference>
<evidence type="ECO:0000256" key="3">
    <source>
        <dbReference type="PROSITE-ProRule" id="PRU00024"/>
    </source>
</evidence>
<dbReference type="CDD" id="cd19769">
    <property type="entry name" value="Bbox2_TRIM16-like"/>
    <property type="match status" value="1"/>
</dbReference>
<evidence type="ECO:0000259" key="6">
    <source>
        <dbReference type="PROSITE" id="PS50119"/>
    </source>
</evidence>
<comment type="caution">
    <text evidence="7">The sequence shown here is derived from an EMBL/GenBank/DDBJ whole genome shotgun (WGS) entry which is preliminary data.</text>
</comment>
<dbReference type="Pfam" id="PF00643">
    <property type="entry name" value="zf-B_box"/>
    <property type="match status" value="1"/>
</dbReference>
<keyword evidence="4" id="KW-0175">Coiled coil</keyword>
<dbReference type="InterPro" id="IPR043136">
    <property type="entry name" value="B30.2/SPRY_sf"/>
</dbReference>
<feature type="region of interest" description="Disordered" evidence="5">
    <location>
        <begin position="1"/>
        <end position="27"/>
    </location>
</feature>
<dbReference type="InterPro" id="IPR058030">
    <property type="entry name" value="TRIM8/14/16/25/29/45/65_CC"/>
</dbReference>
<dbReference type="InterPro" id="IPR050143">
    <property type="entry name" value="TRIM/RBCC"/>
</dbReference>
<dbReference type="EMBL" id="JANIIK010000118">
    <property type="protein sequence ID" value="KAJ3585513.1"/>
    <property type="molecule type" value="Genomic_DNA"/>
</dbReference>
<evidence type="ECO:0000256" key="1">
    <source>
        <dbReference type="ARBA" id="ARBA00022771"/>
    </source>
</evidence>
<organism evidence="7 8">
    <name type="scientific">Muraenolepis orangiensis</name>
    <name type="common">Patagonian moray cod</name>
    <dbReference type="NCBI Taxonomy" id="630683"/>
    <lineage>
        <taxon>Eukaryota</taxon>
        <taxon>Metazoa</taxon>
        <taxon>Chordata</taxon>
        <taxon>Craniata</taxon>
        <taxon>Vertebrata</taxon>
        <taxon>Euteleostomi</taxon>
        <taxon>Actinopterygii</taxon>
        <taxon>Neopterygii</taxon>
        <taxon>Teleostei</taxon>
        <taxon>Neoteleostei</taxon>
        <taxon>Acanthomorphata</taxon>
        <taxon>Zeiogadaria</taxon>
        <taxon>Gadariae</taxon>
        <taxon>Gadiformes</taxon>
        <taxon>Muraenolepidoidei</taxon>
        <taxon>Muraenolepididae</taxon>
        <taxon>Muraenolepis</taxon>
    </lineage>
</organism>
<keyword evidence="2" id="KW-0862">Zinc</keyword>
<evidence type="ECO:0000256" key="5">
    <source>
        <dbReference type="SAM" id="MobiDB-lite"/>
    </source>
</evidence>
<dbReference type="PANTHER" id="PTHR24103">
    <property type="entry name" value="E3 UBIQUITIN-PROTEIN LIGASE TRIM"/>
    <property type="match status" value="1"/>
</dbReference>
<keyword evidence="8" id="KW-1185">Reference proteome</keyword>
<dbReference type="Proteomes" id="UP001148018">
    <property type="component" value="Unassembled WGS sequence"/>
</dbReference>
<dbReference type="SMART" id="SM00336">
    <property type="entry name" value="BBOX"/>
    <property type="match status" value="1"/>
</dbReference>
<protein>
    <recommendedName>
        <fullName evidence="6">B box-type domain-containing protein</fullName>
    </recommendedName>
</protein>
<evidence type="ECO:0000313" key="7">
    <source>
        <dbReference type="EMBL" id="KAJ3585513.1"/>
    </source>
</evidence>
<name>A0A9Q0DDD3_9TELE</name>
<dbReference type="SUPFAM" id="SSF49899">
    <property type="entry name" value="Concanavalin A-like lectins/glucanases"/>
    <property type="match status" value="1"/>
</dbReference>
<dbReference type="OrthoDB" id="6270329at2759"/>
<accession>A0A9Q0DDD3</accession>
<feature type="coiled-coil region" evidence="4">
    <location>
        <begin position="226"/>
        <end position="272"/>
    </location>
</feature>
<feature type="compositionally biased region" description="Polar residues" evidence="5">
    <location>
        <begin position="81"/>
        <end position="99"/>
    </location>
</feature>
<dbReference type="SUPFAM" id="SSF57845">
    <property type="entry name" value="B-box zinc-binding domain"/>
    <property type="match status" value="1"/>
</dbReference>